<keyword evidence="1" id="KW-0812">Transmembrane</keyword>
<proteinExistence type="predicted"/>
<dbReference type="InterPro" id="IPR008979">
    <property type="entry name" value="Galactose-bd-like_sf"/>
</dbReference>
<dbReference type="STRING" id="1936003.STSP2_02444"/>
<reference evidence="4" key="1">
    <citation type="submission" date="2017-02" db="EMBL/GenBank/DDBJ databases">
        <title>Comparative genomics and description of representatives of a novel lineage of planctomycetes thriving in anoxic sediments.</title>
        <authorList>
            <person name="Spring S."/>
            <person name="Bunk B."/>
            <person name="Sproer C."/>
        </authorList>
    </citation>
    <scope>NUCLEOTIDE SEQUENCE [LARGE SCALE GENOMIC DNA]</scope>
    <source>
        <strain evidence="4">ST-NAGAB-D1</strain>
    </source>
</reference>
<evidence type="ECO:0000256" key="1">
    <source>
        <dbReference type="SAM" id="Phobius"/>
    </source>
</evidence>
<dbReference type="Gene3D" id="2.60.120.1060">
    <property type="entry name" value="NPCBM/NEW2 domain"/>
    <property type="match status" value="1"/>
</dbReference>
<dbReference type="SUPFAM" id="SSF49785">
    <property type="entry name" value="Galactose-binding domain-like"/>
    <property type="match status" value="1"/>
</dbReference>
<keyword evidence="4" id="KW-1185">Reference proteome</keyword>
<feature type="transmembrane region" description="Helical" evidence="1">
    <location>
        <begin position="125"/>
        <end position="147"/>
    </location>
</feature>
<evidence type="ECO:0000313" key="3">
    <source>
        <dbReference type="EMBL" id="AQT69255.1"/>
    </source>
</evidence>
<gene>
    <name evidence="3" type="ORF">STSP2_02444</name>
</gene>
<dbReference type="EMBL" id="CP019791">
    <property type="protein sequence ID" value="AQT69255.1"/>
    <property type="molecule type" value="Genomic_DNA"/>
</dbReference>
<feature type="domain" description="FecR protein" evidence="2">
    <location>
        <begin position="187"/>
        <end position="268"/>
    </location>
</feature>
<keyword evidence="1" id="KW-1133">Transmembrane helix</keyword>
<dbReference type="Proteomes" id="UP000189674">
    <property type="component" value="Chromosome"/>
</dbReference>
<accession>A0A1U9NN43</accession>
<dbReference type="Gene3D" id="2.60.120.1440">
    <property type="match status" value="1"/>
</dbReference>
<evidence type="ECO:0000313" key="4">
    <source>
        <dbReference type="Proteomes" id="UP000189674"/>
    </source>
</evidence>
<keyword evidence="1" id="KW-0472">Membrane</keyword>
<dbReference type="InterPro" id="IPR038637">
    <property type="entry name" value="NPCBM_sf"/>
</dbReference>
<dbReference type="InterPro" id="IPR006860">
    <property type="entry name" value="FecR"/>
</dbReference>
<dbReference type="PANTHER" id="PTHR30273:SF2">
    <property type="entry name" value="PROTEIN FECR"/>
    <property type="match status" value="1"/>
</dbReference>
<dbReference type="OrthoDB" id="292867at2"/>
<name>A0A1U9NN43_9BACT</name>
<dbReference type="PANTHER" id="PTHR30273">
    <property type="entry name" value="PERIPLASMIC SIGNAL SENSOR AND SIGMA FACTOR ACTIVATOR FECR-RELATED"/>
    <property type="match status" value="1"/>
</dbReference>
<dbReference type="RefSeq" id="WP_146662894.1">
    <property type="nucleotide sequence ID" value="NZ_CP019791.1"/>
</dbReference>
<dbReference type="Pfam" id="PF04773">
    <property type="entry name" value="FecR"/>
    <property type="match status" value="1"/>
</dbReference>
<dbReference type="GO" id="GO:0016989">
    <property type="term" value="F:sigma factor antagonist activity"/>
    <property type="evidence" value="ECO:0007669"/>
    <property type="project" value="TreeGrafter"/>
</dbReference>
<dbReference type="InterPro" id="IPR012373">
    <property type="entry name" value="Ferrdict_sens_TM"/>
</dbReference>
<organism evidence="3 4">
    <name type="scientific">Anaerohalosphaera lusitana</name>
    <dbReference type="NCBI Taxonomy" id="1936003"/>
    <lineage>
        <taxon>Bacteria</taxon>
        <taxon>Pseudomonadati</taxon>
        <taxon>Planctomycetota</taxon>
        <taxon>Phycisphaerae</taxon>
        <taxon>Sedimentisphaerales</taxon>
        <taxon>Anaerohalosphaeraceae</taxon>
        <taxon>Anaerohalosphaera</taxon>
    </lineage>
</organism>
<dbReference type="KEGG" id="alus:STSP2_02444"/>
<dbReference type="AlphaFoldDB" id="A0A1U9NN43"/>
<protein>
    <submittedName>
        <fullName evidence="3">FecR protein</fullName>
    </submittedName>
</protein>
<sequence>MSDRSSQFYATLSNLIVESLEGSISAEDMRKLDRLIVEDVSARRFYLEFVTVHSGLRKCCCASEVQARVSESVSRDETDMRQLWLALAQAEKTAAGVVVDREETEMQRAPDMAQVKPSEKSISRVALFTAITSAAALMLIGFIYLFVPVRPVVAVFADGHGVKWSESEGATERGDELRVGQELRLDEGMAKIVFFNGTSVLIQAPAELAFEAEKGLRLDSGRIYVKNGVAGFAVETQTGRVVDHGTEFGVAVDSWGETEAHVFDGLVELSSKDSGDMAVSTVQLKEGQASSVDREGELRKDVFDAAGDMFVMNMPPAGSTGVPGRAINLADVVAGGNGFGNGKQMQVLKLGSGEIGSFDEVVPSIKSGDGQYHQVMERRYVDGVFVPDGGEGPVCVSSLGHRFEGCPDTNNEYWVDIAVDGFELPFGEDIYCENGKPGILAHANSGITFDLARLRDSMPGLRIGSFVSGCGVRTYSEDFNVDTNCSVWVLVDGELRFQLHGVDEGDRPRAIRVILRDEDRFLTLITTDGGNSTSADWCLFTEPVLELERK</sequence>
<evidence type="ECO:0000259" key="2">
    <source>
        <dbReference type="Pfam" id="PF04773"/>
    </source>
</evidence>